<feature type="transmembrane region" description="Helical" evidence="1">
    <location>
        <begin position="42"/>
        <end position="62"/>
    </location>
</feature>
<reference evidence="3" key="3">
    <citation type="submission" date="2020-05" db="EMBL/GenBank/DDBJ databases">
        <title>Complete genome sequence of Bradyrhizobium diazoefficiens XF4 isolated from soybean nodule.</title>
        <authorList>
            <person name="Noda R."/>
            <person name="Kakizaki K."/>
            <person name="Minamisawa K."/>
        </authorList>
    </citation>
    <scope>NUCLEOTIDE SEQUENCE</scope>
    <source>
        <strain evidence="3">XF4</strain>
    </source>
</reference>
<feature type="transmembrane region" description="Helical" evidence="1">
    <location>
        <begin position="5"/>
        <end position="22"/>
    </location>
</feature>
<evidence type="ECO:0000313" key="2">
    <source>
        <dbReference type="EMBL" id="BCE22164.1"/>
    </source>
</evidence>
<keyword evidence="1" id="KW-0812">Transmembrane</keyword>
<dbReference type="EMBL" id="AP023091">
    <property type="protein sequence ID" value="BCE22164.1"/>
    <property type="molecule type" value="Genomic_DNA"/>
</dbReference>
<gene>
    <name evidence="4" type="ORF">XF10B_47430</name>
    <name evidence="2" type="ORF">XF1B_48450</name>
    <name evidence="3" type="ORF">XF4B_47780</name>
</gene>
<organism evidence="4">
    <name type="scientific">Bradyrhizobium diazoefficiens</name>
    <dbReference type="NCBI Taxonomy" id="1355477"/>
    <lineage>
        <taxon>Bacteria</taxon>
        <taxon>Pseudomonadati</taxon>
        <taxon>Pseudomonadota</taxon>
        <taxon>Alphaproteobacteria</taxon>
        <taxon>Hyphomicrobiales</taxon>
        <taxon>Nitrobacteraceae</taxon>
        <taxon>Bradyrhizobium</taxon>
    </lineage>
</organism>
<evidence type="ECO:0000313" key="3">
    <source>
        <dbReference type="EMBL" id="BCE48429.1"/>
    </source>
</evidence>
<proteinExistence type="predicted"/>
<evidence type="ECO:0000256" key="1">
    <source>
        <dbReference type="SAM" id="Phobius"/>
    </source>
</evidence>
<dbReference type="AlphaFoldDB" id="A0A810CU05"/>
<dbReference type="EMBL" id="AP023094">
    <property type="protein sequence ID" value="BCE48429.1"/>
    <property type="molecule type" value="Genomic_DNA"/>
</dbReference>
<keyword evidence="1" id="KW-0472">Membrane</keyword>
<keyword evidence="1" id="KW-1133">Transmembrane helix</keyword>
<name>A0A810CU05_9BRAD</name>
<evidence type="ECO:0000313" key="4">
    <source>
        <dbReference type="EMBL" id="BCE91945.1"/>
    </source>
</evidence>
<dbReference type="EMBL" id="AP023099">
    <property type="protein sequence ID" value="BCE91945.1"/>
    <property type="molecule type" value="Genomic_DNA"/>
</dbReference>
<sequence>MTITLNSWAIPVFLTALLWLAVQLWPVSENNGGFGFSQAFDYLLHAVVGIIATLVIWLVYFATRFAIG</sequence>
<reference evidence="4" key="2">
    <citation type="submission" date="2020-05" db="EMBL/GenBank/DDBJ databases">
        <title>Complete genome sequence of Bradyrhizobium diazoefficiens XF10 isolated from soybean nodule.</title>
        <authorList>
            <person name="Noda R."/>
            <person name="Kakizaki K."/>
            <person name="Minamisawa K."/>
        </authorList>
    </citation>
    <scope>NUCLEOTIDE SEQUENCE</scope>
    <source>
        <strain evidence="4">XF10</strain>
    </source>
</reference>
<accession>A0A810CU05</accession>
<reference evidence="2" key="1">
    <citation type="submission" date="2020-05" db="EMBL/GenBank/DDBJ databases">
        <title>Complete genome sequence of Bradyrhizobium diazoefficiens XF1 isolated from soybean nodule.</title>
        <authorList>
            <person name="Noda R."/>
            <person name="Kakizaki K."/>
            <person name="Minamisawa K."/>
        </authorList>
    </citation>
    <scope>NUCLEOTIDE SEQUENCE</scope>
    <source>
        <strain evidence="2">XF1</strain>
    </source>
</reference>
<protein>
    <submittedName>
        <fullName evidence="4">Uncharacterized protein</fullName>
    </submittedName>
</protein>